<dbReference type="InterPro" id="IPR044578">
    <property type="entry name" value="BIR6-like"/>
</dbReference>
<dbReference type="EMBL" id="JABCRI010000010">
    <property type="protein sequence ID" value="KAF8398878.1"/>
    <property type="molecule type" value="Genomic_DNA"/>
</dbReference>
<accession>A0A835DD00</accession>
<dbReference type="Proteomes" id="UP000655225">
    <property type="component" value="Unassembled WGS sequence"/>
</dbReference>
<dbReference type="InterPro" id="IPR002885">
    <property type="entry name" value="PPR_rpt"/>
</dbReference>
<evidence type="ECO:0000313" key="4">
    <source>
        <dbReference type="Proteomes" id="UP000655225"/>
    </source>
</evidence>
<dbReference type="PANTHER" id="PTHR47003">
    <property type="entry name" value="OS01G0970900 PROTEIN"/>
    <property type="match status" value="1"/>
</dbReference>
<name>A0A835DD00_TETSI</name>
<keyword evidence="1" id="KW-0677">Repeat</keyword>
<feature type="repeat" description="PPR" evidence="2">
    <location>
        <begin position="528"/>
        <end position="562"/>
    </location>
</feature>
<evidence type="ECO:0008006" key="5">
    <source>
        <dbReference type="Google" id="ProtNLM"/>
    </source>
</evidence>
<dbReference type="NCBIfam" id="TIGR00756">
    <property type="entry name" value="PPR"/>
    <property type="match status" value="4"/>
</dbReference>
<organism evidence="3 4">
    <name type="scientific">Tetracentron sinense</name>
    <name type="common">Spur-leaf</name>
    <dbReference type="NCBI Taxonomy" id="13715"/>
    <lineage>
        <taxon>Eukaryota</taxon>
        <taxon>Viridiplantae</taxon>
        <taxon>Streptophyta</taxon>
        <taxon>Embryophyta</taxon>
        <taxon>Tracheophyta</taxon>
        <taxon>Spermatophyta</taxon>
        <taxon>Magnoliopsida</taxon>
        <taxon>Trochodendrales</taxon>
        <taxon>Trochodendraceae</taxon>
        <taxon>Tetracentron</taxon>
    </lineage>
</organism>
<dbReference type="Pfam" id="PF01535">
    <property type="entry name" value="PPR"/>
    <property type="match status" value="4"/>
</dbReference>
<dbReference type="Gene3D" id="1.25.40.10">
    <property type="entry name" value="Tetratricopeptide repeat domain"/>
    <property type="match status" value="3"/>
</dbReference>
<evidence type="ECO:0000256" key="1">
    <source>
        <dbReference type="ARBA" id="ARBA00022737"/>
    </source>
</evidence>
<dbReference type="OMA" id="LYEFAMG"/>
<dbReference type="InterPro" id="IPR011990">
    <property type="entry name" value="TPR-like_helical_dom_sf"/>
</dbReference>
<feature type="repeat" description="PPR" evidence="2">
    <location>
        <begin position="456"/>
        <end position="490"/>
    </location>
</feature>
<dbReference type="AlphaFoldDB" id="A0A835DD00"/>
<dbReference type="PROSITE" id="PS51375">
    <property type="entry name" value="PPR"/>
    <property type="match status" value="4"/>
</dbReference>
<protein>
    <recommendedName>
        <fullName evidence="5">Pentatricopeptide repeat-containing protein</fullName>
    </recommendedName>
</protein>
<feature type="repeat" description="PPR" evidence="2">
    <location>
        <begin position="142"/>
        <end position="176"/>
    </location>
</feature>
<comment type="caution">
    <text evidence="3">The sequence shown here is derived from an EMBL/GenBank/DDBJ whole genome shotgun (WGS) entry which is preliminary data.</text>
</comment>
<proteinExistence type="predicted"/>
<feature type="repeat" description="PPR" evidence="2">
    <location>
        <begin position="279"/>
        <end position="313"/>
    </location>
</feature>
<keyword evidence="4" id="KW-1185">Reference proteome</keyword>
<evidence type="ECO:0000256" key="2">
    <source>
        <dbReference type="PROSITE-ProRule" id="PRU00708"/>
    </source>
</evidence>
<dbReference type="OrthoDB" id="777957at2759"/>
<dbReference type="GO" id="GO:0008380">
    <property type="term" value="P:RNA splicing"/>
    <property type="evidence" value="ECO:0007669"/>
    <property type="project" value="InterPro"/>
</dbReference>
<sequence length="651" mass="74204">MRNPWRLLLLRSFTRSTIHSSRLHYQVRKLDPEKSRYLSSFISRNAHQNEFLLSFESEMRNPRNRGFSSEAALEHKDIDHVVLTEIFSKSSSSEEIKNELESINLLLSHEMVLTVLQNLEESPRIASRFFNWVSEIENERLSSKSYNSMLRILGRKDHVKEFWDLVEIMKKKGYGISKRTYITVSERFEKDEMVSDLDKLKEMFTSKSAENSVEGVCSRVCKIVRQGEWGEDVEKRLADFNGSLSNNIVTLILEHLSMHPMKALMFFRWVEENGSFKHCKQTYNVMVKVLGREDCIEEFWGVLDEMKDAGYDMEMGTYIKVMGRFYKRKMIKEAVDLYEFAMSGANKPPVLDCTFLLQKIVVCKDLDMDLLSRVVRIFREGGNVLTKSILDAVLKSLTSVGKLGECNKILKAMEEGGFEASNGVQSEVVYRLSSAGSLDEANKFLDEMDASGRNSNSQMWASLIQGQCVAGDLDKASSCFRKMVENKGVSDAGYAFELLVNAFCHTNRAEDACRFVSEFVNEKQLRPWHTTYKVLIKKLLARGSLKEALSLLGLMKNNGFPPFLEPFIDFISKSGTGDDALNFLKALTVKRFPSTSVFLRMFEAFFKAGRHNEAHDCLSKCPGYIRNHADVLDLFCSMKPEETASATAVAA</sequence>
<reference evidence="3 4" key="1">
    <citation type="submission" date="2020-04" db="EMBL/GenBank/DDBJ databases">
        <title>Plant Genome Project.</title>
        <authorList>
            <person name="Zhang R.-G."/>
        </authorList>
    </citation>
    <scope>NUCLEOTIDE SEQUENCE [LARGE SCALE GENOMIC DNA]</scope>
    <source>
        <strain evidence="3">YNK0</strain>
        <tissue evidence="3">Leaf</tissue>
    </source>
</reference>
<evidence type="ECO:0000313" key="3">
    <source>
        <dbReference type="EMBL" id="KAF8398878.1"/>
    </source>
</evidence>
<gene>
    <name evidence="3" type="ORF">HHK36_014742</name>
</gene>
<dbReference type="PANTHER" id="PTHR47003:SF3">
    <property type="entry name" value="SMALL RIBOSOMAL SUBUNIT PROTEIN MS81 (RPPR8)"/>
    <property type="match status" value="1"/>
</dbReference>